<keyword evidence="2" id="KW-1185">Reference proteome</keyword>
<sequence length="170" mass="18732">MICGSCPARVVVPFRNRTIGLWVSTPSVLCLRATPEKVDCHREEHETPALLSNCDSHKEISLGARFGTAVCSMVVSLFQLVFPRIIIVNPVVSASAIVRPVASGRTTGKLNSERSRVKILKSFQKSRFRYRCLFATFCSSQTNSDARVGCCFALATNSNRFQSLCSINAR</sequence>
<organism evidence="1 2">
    <name type="scientific">Novipirellula herctigrandis</name>
    <dbReference type="NCBI Taxonomy" id="2527986"/>
    <lineage>
        <taxon>Bacteria</taxon>
        <taxon>Pseudomonadati</taxon>
        <taxon>Planctomycetota</taxon>
        <taxon>Planctomycetia</taxon>
        <taxon>Pirellulales</taxon>
        <taxon>Pirellulaceae</taxon>
        <taxon>Novipirellula</taxon>
    </lineage>
</organism>
<dbReference type="AlphaFoldDB" id="A0A5C5YLS9"/>
<dbReference type="EMBL" id="SJPJ01000003">
    <property type="protein sequence ID" value="TWT75769.1"/>
    <property type="molecule type" value="Genomic_DNA"/>
</dbReference>
<gene>
    <name evidence="1" type="ORF">CA13_73420</name>
</gene>
<name>A0A5C5YLS9_9BACT</name>
<evidence type="ECO:0000313" key="1">
    <source>
        <dbReference type="EMBL" id="TWT75769.1"/>
    </source>
</evidence>
<proteinExistence type="predicted"/>
<evidence type="ECO:0000313" key="2">
    <source>
        <dbReference type="Proteomes" id="UP000315010"/>
    </source>
</evidence>
<comment type="caution">
    <text evidence="1">The sequence shown here is derived from an EMBL/GenBank/DDBJ whole genome shotgun (WGS) entry which is preliminary data.</text>
</comment>
<protein>
    <submittedName>
        <fullName evidence="1">Uncharacterized protein</fullName>
    </submittedName>
</protein>
<reference evidence="1 2" key="1">
    <citation type="submission" date="2019-02" db="EMBL/GenBank/DDBJ databases">
        <title>Deep-cultivation of Planctomycetes and their phenomic and genomic characterization uncovers novel biology.</title>
        <authorList>
            <person name="Wiegand S."/>
            <person name="Jogler M."/>
            <person name="Boedeker C."/>
            <person name="Pinto D."/>
            <person name="Vollmers J."/>
            <person name="Rivas-Marin E."/>
            <person name="Kohn T."/>
            <person name="Peeters S.H."/>
            <person name="Heuer A."/>
            <person name="Rast P."/>
            <person name="Oberbeckmann S."/>
            <person name="Bunk B."/>
            <person name="Jeske O."/>
            <person name="Meyerdierks A."/>
            <person name="Storesund J.E."/>
            <person name="Kallscheuer N."/>
            <person name="Luecker S."/>
            <person name="Lage O.M."/>
            <person name="Pohl T."/>
            <person name="Merkel B.J."/>
            <person name="Hornburger P."/>
            <person name="Mueller R.-W."/>
            <person name="Bruemmer F."/>
            <person name="Labrenz M."/>
            <person name="Spormann A.M."/>
            <person name="Op Den Camp H."/>
            <person name="Overmann J."/>
            <person name="Amann R."/>
            <person name="Jetten M.S.M."/>
            <person name="Mascher T."/>
            <person name="Medema M.H."/>
            <person name="Devos D.P."/>
            <person name="Kaster A.-K."/>
            <person name="Ovreas L."/>
            <person name="Rohde M."/>
            <person name="Galperin M.Y."/>
            <person name="Jogler C."/>
        </authorList>
    </citation>
    <scope>NUCLEOTIDE SEQUENCE [LARGE SCALE GENOMIC DNA]</scope>
    <source>
        <strain evidence="1 2">CA13</strain>
    </source>
</reference>
<dbReference type="Proteomes" id="UP000315010">
    <property type="component" value="Unassembled WGS sequence"/>
</dbReference>
<accession>A0A5C5YLS9</accession>